<evidence type="ECO:0000313" key="2">
    <source>
        <dbReference type="EMBL" id="EWG50844.1"/>
    </source>
</evidence>
<dbReference type="VEuPathDB" id="FungiDB:FVEG_09975"/>
<reference evidence="2 3" key="1">
    <citation type="journal article" date="2010" name="Nature">
        <title>Comparative genomics reveals mobile pathogenicity chromosomes in Fusarium.</title>
        <authorList>
            <person name="Ma L.J."/>
            <person name="van der Does H.C."/>
            <person name="Borkovich K.A."/>
            <person name="Coleman J.J."/>
            <person name="Daboussi M.J."/>
            <person name="Di Pietro A."/>
            <person name="Dufresne M."/>
            <person name="Freitag M."/>
            <person name="Grabherr M."/>
            <person name="Henrissat B."/>
            <person name="Houterman P.M."/>
            <person name="Kang S."/>
            <person name="Shim W.B."/>
            <person name="Woloshuk C."/>
            <person name="Xie X."/>
            <person name="Xu J.R."/>
            <person name="Antoniw J."/>
            <person name="Baker S.E."/>
            <person name="Bluhm B.H."/>
            <person name="Breakspear A."/>
            <person name="Brown D.W."/>
            <person name="Butchko R.A."/>
            <person name="Chapman S."/>
            <person name="Coulson R."/>
            <person name="Coutinho P.M."/>
            <person name="Danchin E.G."/>
            <person name="Diener A."/>
            <person name="Gale L.R."/>
            <person name="Gardiner D.M."/>
            <person name="Goff S."/>
            <person name="Hammond-Kosack K.E."/>
            <person name="Hilburn K."/>
            <person name="Hua-Van A."/>
            <person name="Jonkers W."/>
            <person name="Kazan K."/>
            <person name="Kodira C.D."/>
            <person name="Koehrsen M."/>
            <person name="Kumar L."/>
            <person name="Lee Y.H."/>
            <person name="Li L."/>
            <person name="Manners J.M."/>
            <person name="Miranda-Saavedra D."/>
            <person name="Mukherjee M."/>
            <person name="Park G."/>
            <person name="Park J."/>
            <person name="Park S.Y."/>
            <person name="Proctor R.H."/>
            <person name="Regev A."/>
            <person name="Ruiz-Roldan M.C."/>
            <person name="Sain D."/>
            <person name="Sakthikumar S."/>
            <person name="Sykes S."/>
            <person name="Schwartz D.C."/>
            <person name="Turgeon B.G."/>
            <person name="Wapinski I."/>
            <person name="Yoder O."/>
            <person name="Young S."/>
            <person name="Zeng Q."/>
            <person name="Zhou S."/>
            <person name="Galagan J."/>
            <person name="Cuomo C.A."/>
            <person name="Kistler H.C."/>
            <person name="Rep M."/>
        </authorList>
    </citation>
    <scope>NUCLEOTIDE SEQUENCE [LARGE SCALE GENOMIC DNA]</scope>
    <source>
        <strain evidence="3">M3125 / FGSC 7600</strain>
    </source>
</reference>
<sequence>MTSLKTQIVQSKGIYHGLPVFSPDIKGLTAVVTGASGISGTYMLKVLAENPQRWTKVYALSRKPPGGAWPAHFQHIPVDFLGGSDIIAKVLKEHQVKPDVVFFYAYIQPSPQEGGTIWSNVNDLVTINKALLNNFLDALSSADAVPSRILLQLGAKYYGVHLGPTAVPQEEDDPRVTLEPNFYYHQEDALMQFARDHDIGWNTTRPASIPGAVTDAAMNLCLPLAIYATVKKHLGQPIEYPSDIVAWEMTEQLSSAQMNSYLAEWAVLTPEARNQSFNSSDGSAFSWGKFWPKFAHWFNLDYRRPETQPSVQYREVKTPYDPPPRGFGPPAVLRTRFTLAEWAKRPEVQKAWSEIAEKYNLRNNELGDTDRIFGFTDNSLMWSYPSNFSSSKLRKYGFHGYVDTTESIHEVFKEFVELRMIPPF</sequence>
<proteinExistence type="predicted"/>
<feature type="domain" description="PRISE-like Rossmann-fold" evidence="1">
    <location>
        <begin position="30"/>
        <end position="302"/>
    </location>
</feature>
<dbReference type="PANTHER" id="PTHR32487:SF29">
    <property type="entry name" value="NAD-DEPENDENT EPIMERASE_DEHYDRATASE DOMAIN-CONTAINING PROTEIN"/>
    <property type="match status" value="1"/>
</dbReference>
<gene>
    <name evidence="2" type="ORF">FVEG_09975</name>
</gene>
<evidence type="ECO:0000259" key="1">
    <source>
        <dbReference type="Pfam" id="PF22917"/>
    </source>
</evidence>
<dbReference type="RefSeq" id="XP_018757035.1">
    <property type="nucleotide sequence ID" value="XM_018899043.1"/>
</dbReference>
<dbReference type="InterPro" id="IPR055222">
    <property type="entry name" value="PRISE-like_Rossmann-fold"/>
</dbReference>
<protein>
    <recommendedName>
        <fullName evidence="1">PRISE-like Rossmann-fold domain-containing protein</fullName>
    </recommendedName>
</protein>
<evidence type="ECO:0000313" key="3">
    <source>
        <dbReference type="Proteomes" id="UP000009096"/>
    </source>
</evidence>
<dbReference type="SUPFAM" id="SSF51735">
    <property type="entry name" value="NAD(P)-binding Rossmann-fold domains"/>
    <property type="match status" value="1"/>
</dbReference>
<keyword evidence="3" id="KW-1185">Reference proteome</keyword>
<name>W7MSX5_GIBM7</name>
<dbReference type="Proteomes" id="UP000009096">
    <property type="component" value="Chromosome 9"/>
</dbReference>
<dbReference type="CDD" id="cd08948">
    <property type="entry name" value="5beta-POR_like_SDR_a"/>
    <property type="match status" value="1"/>
</dbReference>
<accession>W7MSX5</accession>
<dbReference type="Gene3D" id="3.40.50.720">
    <property type="entry name" value="NAD(P)-binding Rossmann-like Domain"/>
    <property type="match status" value="1"/>
</dbReference>
<dbReference type="Pfam" id="PF22917">
    <property type="entry name" value="PRISE"/>
    <property type="match status" value="1"/>
</dbReference>
<dbReference type="PANTHER" id="PTHR32487">
    <property type="entry name" value="3-OXO-DELTA(4,5)-STEROID 5-BETA-REDUCTASE"/>
    <property type="match status" value="1"/>
</dbReference>
<dbReference type="EMBL" id="CM000586">
    <property type="protein sequence ID" value="EWG50844.1"/>
    <property type="molecule type" value="Genomic_DNA"/>
</dbReference>
<dbReference type="GeneID" id="30067593"/>
<dbReference type="KEGG" id="fvr:FVEG_09975"/>
<organism evidence="2 3">
    <name type="scientific">Gibberella moniliformis (strain M3125 / FGSC 7600)</name>
    <name type="common">Maize ear and stalk rot fungus</name>
    <name type="synonym">Fusarium verticillioides</name>
    <dbReference type="NCBI Taxonomy" id="334819"/>
    <lineage>
        <taxon>Eukaryota</taxon>
        <taxon>Fungi</taxon>
        <taxon>Dikarya</taxon>
        <taxon>Ascomycota</taxon>
        <taxon>Pezizomycotina</taxon>
        <taxon>Sordariomycetes</taxon>
        <taxon>Hypocreomycetidae</taxon>
        <taxon>Hypocreales</taxon>
        <taxon>Nectriaceae</taxon>
        <taxon>Fusarium</taxon>
        <taxon>Fusarium fujikuroi species complex</taxon>
    </lineage>
</organism>
<dbReference type="AlphaFoldDB" id="W7MSX5"/>
<dbReference type="EMBL" id="DS022255">
    <property type="protein sequence ID" value="EWG50844.1"/>
    <property type="molecule type" value="Genomic_DNA"/>
</dbReference>
<dbReference type="InterPro" id="IPR036291">
    <property type="entry name" value="NAD(P)-bd_dom_sf"/>
</dbReference>
<dbReference type="OrthoDB" id="1731983at2759"/>
<dbReference type="eggNOG" id="ENOG502SJ55">
    <property type="taxonomic scope" value="Eukaryota"/>
</dbReference>